<sequence length="278" mass="33036">MKYYFDLLTDLETKLIQIEKEATSVYIRTESSMKACSECIGLMRTKVVDQGFGYSKNEAVFFKSIKAKIVGYMFFYGNLLELERHKPEGCHKNQQRFYENQMAYFKEYFLKHREFYDYYRLGHTHRDIEFFNRDKNKEPRNLQSIPALLDVNFSTSHDMILARILGNTRTIEWLKRKVVPQKGRIVENKKNIQYKSLKWTGNKVDLIELVYALHSAEVIKGGNADIKEIADIFQQVFKIDLGDYYRTYLEIRSRKIKPVKFLELLKNNLERKMIQADA</sequence>
<organism evidence="1 2">
    <name type="scientific">Ulvibacter litoralis</name>
    <dbReference type="NCBI Taxonomy" id="227084"/>
    <lineage>
        <taxon>Bacteria</taxon>
        <taxon>Pseudomonadati</taxon>
        <taxon>Bacteroidota</taxon>
        <taxon>Flavobacteriia</taxon>
        <taxon>Flavobacteriales</taxon>
        <taxon>Flavobacteriaceae</taxon>
        <taxon>Ulvibacter</taxon>
    </lineage>
</organism>
<evidence type="ECO:0000313" key="2">
    <source>
        <dbReference type="Proteomes" id="UP000199321"/>
    </source>
</evidence>
<dbReference type="STRING" id="227084.SAMN05421855_11210"/>
<accession>A0A1G7JFE8</accession>
<dbReference type="AlphaFoldDB" id="A0A1G7JFE8"/>
<proteinExistence type="predicted"/>
<evidence type="ECO:0000313" key="1">
    <source>
        <dbReference type="EMBL" id="SDF23648.1"/>
    </source>
</evidence>
<dbReference type="OrthoDB" id="790983at2"/>
<dbReference type="Proteomes" id="UP000199321">
    <property type="component" value="Unassembled WGS sequence"/>
</dbReference>
<dbReference type="RefSeq" id="WP_093145446.1">
    <property type="nucleotide sequence ID" value="NZ_BMWO01000016.1"/>
</dbReference>
<reference evidence="1 2" key="1">
    <citation type="submission" date="2016-10" db="EMBL/GenBank/DDBJ databases">
        <authorList>
            <person name="de Groot N.N."/>
        </authorList>
    </citation>
    <scope>NUCLEOTIDE SEQUENCE [LARGE SCALE GENOMIC DNA]</scope>
    <source>
        <strain evidence="1 2">DSM 16195</strain>
    </source>
</reference>
<dbReference type="InterPro" id="IPR018534">
    <property type="entry name" value="Tet_reg_excision_RteC"/>
</dbReference>
<name>A0A1G7JFE8_9FLAO</name>
<protein>
    <submittedName>
        <fullName evidence="1">RteC protein</fullName>
    </submittedName>
</protein>
<dbReference type="Pfam" id="PF09357">
    <property type="entry name" value="RteC"/>
    <property type="match status" value="1"/>
</dbReference>
<gene>
    <name evidence="1" type="ORF">SAMN05421855_11210</name>
</gene>
<dbReference type="EMBL" id="FNBA01000012">
    <property type="protein sequence ID" value="SDF23648.1"/>
    <property type="molecule type" value="Genomic_DNA"/>
</dbReference>
<keyword evidence="2" id="KW-1185">Reference proteome</keyword>